<dbReference type="InterPro" id="IPR018754">
    <property type="entry name" value="RovC-like_DNA-bd"/>
</dbReference>
<feature type="domain" description="T6SS Transcription factor RovC-like DNA binding" evidence="1">
    <location>
        <begin position="99"/>
        <end position="207"/>
    </location>
</feature>
<evidence type="ECO:0000259" key="2">
    <source>
        <dbReference type="Pfam" id="PF22792"/>
    </source>
</evidence>
<dbReference type="Proteomes" id="UP000053176">
    <property type="component" value="Unassembled WGS sequence"/>
</dbReference>
<feature type="domain" description="DUF7012" evidence="2">
    <location>
        <begin position="38"/>
        <end position="90"/>
    </location>
</feature>
<evidence type="ECO:0000259" key="1">
    <source>
        <dbReference type="Pfam" id="PF10074"/>
    </source>
</evidence>
<evidence type="ECO:0000313" key="4">
    <source>
        <dbReference type="Proteomes" id="UP000053176"/>
    </source>
</evidence>
<dbReference type="InterPro" id="IPR054278">
    <property type="entry name" value="DUF7012"/>
</dbReference>
<dbReference type="AlphaFoldDB" id="A0A101KP41"/>
<dbReference type="Pfam" id="PF22792">
    <property type="entry name" value="DUF7012"/>
    <property type="match status" value="1"/>
</dbReference>
<sequence length="209" mass="22928">MKPGRTSPTAGGCGFFYDPDTPATHERAFWLPEHSPGTLILTSAPAGFDLGVAFDPAALGPVLAERADANGRELVIRDTSGEVHIWLLDEGAARHPSVILPRDGAFRLRLDLASRFVRRLLGQRVGLLPPKLRLTDFQRHRYIQLLRAADLAEEGGGPRDVAAQILRSQQAELPAIEFKDSAARKQAERLIKQALELVNRGYLKLLRGG</sequence>
<evidence type="ECO:0000313" key="3">
    <source>
        <dbReference type="EMBL" id="KUM24446.1"/>
    </source>
</evidence>
<organism evidence="3 4">
    <name type="scientific">Rhizobium loti</name>
    <name type="common">Mesorhizobium loti</name>
    <dbReference type="NCBI Taxonomy" id="381"/>
    <lineage>
        <taxon>Bacteria</taxon>
        <taxon>Pseudomonadati</taxon>
        <taxon>Pseudomonadota</taxon>
        <taxon>Alphaproteobacteria</taxon>
        <taxon>Hyphomicrobiales</taxon>
        <taxon>Phyllobacteriaceae</taxon>
        <taxon>Mesorhizobium</taxon>
    </lineage>
</organism>
<name>A0A101KP41_RHILI</name>
<accession>A0A101KP41</accession>
<dbReference type="EMBL" id="LPWA01000135">
    <property type="protein sequence ID" value="KUM24446.1"/>
    <property type="molecule type" value="Genomic_DNA"/>
</dbReference>
<protein>
    <recommendedName>
        <fullName evidence="5">DUF2285 domain-containing protein</fullName>
    </recommendedName>
</protein>
<dbReference type="Pfam" id="PF10074">
    <property type="entry name" value="RovC_DNA-bd"/>
    <property type="match status" value="1"/>
</dbReference>
<proteinExistence type="predicted"/>
<evidence type="ECO:0008006" key="5">
    <source>
        <dbReference type="Google" id="ProtNLM"/>
    </source>
</evidence>
<dbReference type="OrthoDB" id="7220903at2"/>
<reference evidence="3 4" key="1">
    <citation type="submission" date="2015-12" db="EMBL/GenBank/DDBJ databases">
        <title>Draft genome sequence of Mesorhizobium sp. UFLA 01-765, a multitolerant efficient symbiont and plant-growth promoting strain isolated from Zn-mining soil using Leucaena leucocephala as a trap plant.</title>
        <authorList>
            <person name="Rangel W.M."/>
            <person name="Thijs S."/>
            <person name="Longatti S.M."/>
            <person name="Moreira F.M."/>
            <person name="Weyens N."/>
            <person name="Vangronsveld J."/>
            <person name="Van Hamme J.D."/>
            <person name="Bottos E.M."/>
            <person name="Rineau F."/>
        </authorList>
    </citation>
    <scope>NUCLEOTIDE SEQUENCE [LARGE SCALE GENOMIC DNA]</scope>
    <source>
        <strain evidence="3 4">UFLA 01-765</strain>
    </source>
</reference>
<comment type="caution">
    <text evidence="3">The sequence shown here is derived from an EMBL/GenBank/DDBJ whole genome shotgun (WGS) entry which is preliminary data.</text>
</comment>
<gene>
    <name evidence="3" type="ORF">AU467_30080</name>
</gene>